<gene>
    <name evidence="2" type="ORF">CVT25_004971</name>
</gene>
<comment type="caution">
    <text evidence="2">The sequence shown here is derived from an EMBL/GenBank/DDBJ whole genome shotgun (WGS) entry which is preliminary data.</text>
</comment>
<evidence type="ECO:0000313" key="3">
    <source>
        <dbReference type="Proteomes" id="UP000283269"/>
    </source>
</evidence>
<dbReference type="InterPro" id="IPR000477">
    <property type="entry name" value="RT_dom"/>
</dbReference>
<organism evidence="2 3">
    <name type="scientific">Psilocybe cyanescens</name>
    <dbReference type="NCBI Taxonomy" id="93625"/>
    <lineage>
        <taxon>Eukaryota</taxon>
        <taxon>Fungi</taxon>
        <taxon>Dikarya</taxon>
        <taxon>Basidiomycota</taxon>
        <taxon>Agaricomycotina</taxon>
        <taxon>Agaricomycetes</taxon>
        <taxon>Agaricomycetidae</taxon>
        <taxon>Agaricales</taxon>
        <taxon>Agaricineae</taxon>
        <taxon>Strophariaceae</taxon>
        <taxon>Psilocybe</taxon>
    </lineage>
</organism>
<dbReference type="PROSITE" id="PS50878">
    <property type="entry name" value="RT_POL"/>
    <property type="match status" value="1"/>
</dbReference>
<dbReference type="InterPro" id="IPR043502">
    <property type="entry name" value="DNA/RNA_pol_sf"/>
</dbReference>
<dbReference type="EMBL" id="NHYD01000404">
    <property type="protein sequence ID" value="PPQ94251.1"/>
    <property type="molecule type" value="Genomic_DNA"/>
</dbReference>
<sequence>MTDRSPSSSRKRPIRVSGMLAQSASYMIPDQIRKKFAADGGWASHIPLTFLTDKFCAQKSGTSTETLNESLSIDTSTGKIVTASRTLSITGEMDLTFDEWYQAWRRLLDLVQQYLSDEYECWNHHFCRIRDAESRSEHWPLWIAYDTEVRRRAVYTNIDPKEYHIGLWNELEVRYNQSRVKEAMNLDLRRHVITHIITTTPRAALKTALFEHLNPKDVYSVVAPTTPLDNATLQNLSTEIHATFRKENHLVIRRGATNTENFTVGHGTETAAVQTKIRTTVDLDNISARFADRPRTTLNHANSEFLLIVTPFVANAWEEALHHTNLFYKFSDVPFGICNGFDMGIKTTPSSTYTPPNHTSALKQPQAVLSHIQKELSLSRYTGPFSRSKLESLIGSFRTSPLGVVPKAGTSDEFRLVQDFSFPRNNPDQRSVNSEIDMDEFRCDWGTFDEIVSIVRNAPPLSEAATLDVDSAFRRIPIHPSQQSSFVIGWQNLYYIDHAAPFGAASSGGVFGRTADALMAIFHSKEIIARNWVDDFVFFRCPTNKKPSIPLPKSFFLYYTLDTIYAITTPLGWPWKHSKTRPFSEIFKYLGFLWNLKHKTVQIPDDKKTQYLVKLTPWVEGQKFTLRETESIFGTLVHCSLAVPEGCSRLPALSRFVSSFLRSESPFSRRTPNKSVLTDITWWRKCLEQKFCGSSLAAPPIQSPLEFWVDASTDWGIGVVFDGEWNSWKLKKNWKSNGRNIGWAEFVAIEIGLLHAIHLGHSNTHFLIRSDNQGVIQAIKGGKSRSPEQNNVLQRITSLLATHSLWISSLYVPSADNISDGPSRGIPLDNLPRSNLVFTLPPTLETFIESSSFIQ</sequence>
<dbReference type="PANTHER" id="PTHR33050:SF7">
    <property type="entry name" value="RIBONUCLEASE H"/>
    <property type="match status" value="1"/>
</dbReference>
<evidence type="ECO:0000259" key="1">
    <source>
        <dbReference type="PROSITE" id="PS50878"/>
    </source>
</evidence>
<feature type="domain" description="Reverse transcriptase" evidence="1">
    <location>
        <begin position="386"/>
        <end position="594"/>
    </location>
</feature>
<name>A0A409XU81_PSICY</name>
<dbReference type="GO" id="GO:0003676">
    <property type="term" value="F:nucleic acid binding"/>
    <property type="evidence" value="ECO:0007669"/>
    <property type="project" value="InterPro"/>
</dbReference>
<dbReference type="AlphaFoldDB" id="A0A409XU81"/>
<dbReference type="InParanoid" id="A0A409XU81"/>
<dbReference type="InterPro" id="IPR002156">
    <property type="entry name" value="RNaseH_domain"/>
</dbReference>
<dbReference type="Pfam" id="PF13456">
    <property type="entry name" value="RVT_3"/>
    <property type="match status" value="1"/>
</dbReference>
<dbReference type="GO" id="GO:0004523">
    <property type="term" value="F:RNA-DNA hybrid ribonuclease activity"/>
    <property type="evidence" value="ECO:0007669"/>
    <property type="project" value="InterPro"/>
</dbReference>
<dbReference type="InterPro" id="IPR052055">
    <property type="entry name" value="Hepadnavirus_pol/RT"/>
</dbReference>
<dbReference type="SUPFAM" id="SSF56672">
    <property type="entry name" value="DNA/RNA polymerases"/>
    <property type="match status" value="1"/>
</dbReference>
<protein>
    <recommendedName>
        <fullName evidence="1">Reverse transcriptase domain-containing protein</fullName>
    </recommendedName>
</protein>
<proteinExistence type="predicted"/>
<evidence type="ECO:0000313" key="2">
    <source>
        <dbReference type="EMBL" id="PPQ94251.1"/>
    </source>
</evidence>
<dbReference type="OrthoDB" id="3255824at2759"/>
<dbReference type="Proteomes" id="UP000283269">
    <property type="component" value="Unassembled WGS sequence"/>
</dbReference>
<keyword evidence="3" id="KW-1185">Reference proteome</keyword>
<dbReference type="PANTHER" id="PTHR33050">
    <property type="entry name" value="REVERSE TRANSCRIPTASE DOMAIN-CONTAINING PROTEIN"/>
    <property type="match status" value="1"/>
</dbReference>
<reference evidence="2 3" key="1">
    <citation type="journal article" date="2018" name="Evol. Lett.">
        <title>Horizontal gene cluster transfer increased hallucinogenic mushroom diversity.</title>
        <authorList>
            <person name="Reynolds H.T."/>
            <person name="Vijayakumar V."/>
            <person name="Gluck-Thaler E."/>
            <person name="Korotkin H.B."/>
            <person name="Matheny P.B."/>
            <person name="Slot J.C."/>
        </authorList>
    </citation>
    <scope>NUCLEOTIDE SEQUENCE [LARGE SCALE GENOMIC DNA]</scope>
    <source>
        <strain evidence="2 3">2631</strain>
    </source>
</reference>
<accession>A0A409XU81</accession>
<dbReference type="STRING" id="93625.A0A409XU81"/>